<dbReference type="EMBL" id="FZOR01000032">
    <property type="protein sequence ID" value="SNT46478.1"/>
    <property type="molecule type" value="Genomic_DNA"/>
</dbReference>
<dbReference type="OrthoDB" id="3544424at2"/>
<proteinExistence type="predicted"/>
<accession>A0A239MWX6</accession>
<dbReference type="PROSITE" id="PS51884">
    <property type="entry name" value="CHAPLIN"/>
    <property type="match status" value="1"/>
</dbReference>
<evidence type="ECO:0000256" key="2">
    <source>
        <dbReference type="ARBA" id="ARBA00022889"/>
    </source>
</evidence>
<feature type="domain" description="Chaplin" evidence="6">
    <location>
        <begin position="60"/>
        <end position="100"/>
    </location>
</feature>
<dbReference type="Proteomes" id="UP000198318">
    <property type="component" value="Unassembled WGS sequence"/>
</dbReference>
<keyword evidence="1" id="KW-0964">Secreted</keyword>
<keyword evidence="2" id="KW-0130">Cell adhesion</keyword>
<dbReference type="RefSeq" id="WP_089329087.1">
    <property type="nucleotide sequence ID" value="NZ_FZOR01000032.1"/>
</dbReference>
<feature type="chain" id="PRO_5038750221" evidence="5">
    <location>
        <begin position="22"/>
        <end position="102"/>
    </location>
</feature>
<keyword evidence="5" id="KW-0732">Signal</keyword>
<feature type="region of interest" description="Disordered" evidence="4">
    <location>
        <begin position="37"/>
        <end position="59"/>
    </location>
</feature>
<gene>
    <name evidence="7" type="ORF">SAMN05443665_103252</name>
</gene>
<evidence type="ECO:0000256" key="1">
    <source>
        <dbReference type="ARBA" id="ARBA00022512"/>
    </source>
</evidence>
<keyword evidence="3" id="KW-0034">Amyloid</keyword>
<evidence type="ECO:0000259" key="6">
    <source>
        <dbReference type="PROSITE" id="PS51884"/>
    </source>
</evidence>
<protein>
    <submittedName>
        <fullName evidence="7">Small secreted domain</fullName>
    </submittedName>
</protein>
<organism evidence="7 8">
    <name type="scientific">Actinomadura meyerae</name>
    <dbReference type="NCBI Taxonomy" id="240840"/>
    <lineage>
        <taxon>Bacteria</taxon>
        <taxon>Bacillati</taxon>
        <taxon>Actinomycetota</taxon>
        <taxon>Actinomycetes</taxon>
        <taxon>Streptosporangiales</taxon>
        <taxon>Thermomonosporaceae</taxon>
        <taxon>Actinomadura</taxon>
    </lineage>
</organism>
<dbReference type="InterPro" id="IPR005528">
    <property type="entry name" value="ChpA-H"/>
</dbReference>
<evidence type="ECO:0000313" key="8">
    <source>
        <dbReference type="Proteomes" id="UP000198318"/>
    </source>
</evidence>
<dbReference type="GO" id="GO:0007155">
    <property type="term" value="P:cell adhesion"/>
    <property type="evidence" value="ECO:0007669"/>
    <property type="project" value="UniProtKB-KW"/>
</dbReference>
<reference evidence="7 8" key="1">
    <citation type="submission" date="2017-06" db="EMBL/GenBank/DDBJ databases">
        <authorList>
            <person name="Kim H.J."/>
            <person name="Triplett B.A."/>
        </authorList>
    </citation>
    <scope>NUCLEOTIDE SEQUENCE [LARGE SCALE GENOMIC DNA]</scope>
    <source>
        <strain evidence="7 8">DSM 44715</strain>
    </source>
</reference>
<feature type="signal peptide" evidence="5">
    <location>
        <begin position="1"/>
        <end position="21"/>
    </location>
</feature>
<keyword evidence="1" id="KW-0134">Cell wall</keyword>
<name>A0A239MWX6_9ACTN</name>
<keyword evidence="8" id="KW-1185">Reference proteome</keyword>
<evidence type="ECO:0000256" key="3">
    <source>
        <dbReference type="ARBA" id="ARBA00023087"/>
    </source>
</evidence>
<dbReference type="AlphaFoldDB" id="A0A239MWX6"/>
<evidence type="ECO:0000256" key="5">
    <source>
        <dbReference type="SAM" id="SignalP"/>
    </source>
</evidence>
<feature type="compositionally biased region" description="Basic residues" evidence="4">
    <location>
        <begin position="37"/>
        <end position="48"/>
    </location>
</feature>
<dbReference type="Pfam" id="PF03777">
    <property type="entry name" value="ChpA-C"/>
    <property type="match status" value="1"/>
</dbReference>
<evidence type="ECO:0000313" key="7">
    <source>
        <dbReference type="EMBL" id="SNT46478.1"/>
    </source>
</evidence>
<sequence length="102" mass="9722">MFKKLAATGILGLAVAGSALASTPAYASALGGGYGHGHGHHGHGHHHGGGAGNNNHTSGNGSVLGGNQVIVPISAPINVCGNNIIAVGLSFASCKGGAAVHN</sequence>
<evidence type="ECO:0000256" key="4">
    <source>
        <dbReference type="SAM" id="MobiDB-lite"/>
    </source>
</evidence>